<dbReference type="InterPro" id="IPR014735">
    <property type="entry name" value="Transposase_Tn5-like_N"/>
</dbReference>
<evidence type="ECO:0000313" key="4">
    <source>
        <dbReference type="Proteomes" id="UP001208935"/>
    </source>
</evidence>
<sequence length="88" mass="9514">MPSASRTRISQVCGDWADTIGAYRFFGNEEVQRAGILGAHIESFGVPHGGARSWLTLSHGGQTRWFPPCTDRAPARGSAQHGHRSHTG</sequence>
<feature type="region of interest" description="Disordered" evidence="1">
    <location>
        <begin position="68"/>
        <end position="88"/>
    </location>
</feature>
<dbReference type="EMBL" id="QZCW01000001">
    <property type="protein sequence ID" value="MCW5320080.1"/>
    <property type="molecule type" value="Genomic_DNA"/>
</dbReference>
<dbReference type="Pfam" id="PF14706">
    <property type="entry name" value="Tnp_DNA_bind"/>
    <property type="match status" value="1"/>
</dbReference>
<proteinExistence type="predicted"/>
<reference evidence="4" key="1">
    <citation type="submission" date="2023-07" db="EMBL/GenBank/DDBJ databases">
        <title>Verminephrobacter genomes.</title>
        <authorList>
            <person name="Lund M.B."/>
        </authorList>
    </citation>
    <scope>NUCLEOTIDE SEQUENCE [LARGE SCALE GENOMIC DNA]</scope>
    <source>
        <strain evidence="4">AtM5-05</strain>
    </source>
</reference>
<gene>
    <name evidence="3" type="ORF">D5039_02465</name>
</gene>
<dbReference type="Proteomes" id="UP001208935">
    <property type="component" value="Unassembled WGS sequence"/>
</dbReference>
<feature type="domain" description="Transposase Tn5-like N-terminal" evidence="2">
    <location>
        <begin position="7"/>
        <end position="31"/>
    </location>
</feature>
<keyword evidence="4" id="KW-1185">Reference proteome</keyword>
<dbReference type="InterPro" id="IPR038215">
    <property type="entry name" value="TN5-like_N_sf"/>
</dbReference>
<evidence type="ECO:0000313" key="3">
    <source>
        <dbReference type="EMBL" id="MCW5320080.1"/>
    </source>
</evidence>
<accession>A0ABT3KP81</accession>
<evidence type="ECO:0000259" key="2">
    <source>
        <dbReference type="Pfam" id="PF14706"/>
    </source>
</evidence>
<evidence type="ECO:0000256" key="1">
    <source>
        <dbReference type="SAM" id="MobiDB-lite"/>
    </source>
</evidence>
<dbReference type="RefSeq" id="WP_407830224.1">
    <property type="nucleotide sequence ID" value="NZ_QZCV01000003.1"/>
</dbReference>
<dbReference type="Gene3D" id="1.10.246.40">
    <property type="entry name" value="Tn5 transposase, domain 1"/>
    <property type="match status" value="1"/>
</dbReference>
<comment type="caution">
    <text evidence="3">The sequence shown here is derived from an EMBL/GenBank/DDBJ whole genome shotgun (WGS) entry which is preliminary data.</text>
</comment>
<organism evidence="3 4">
    <name type="scientific">Verminephrobacter aporrectodeae subsp. tuberculatae</name>
    <dbReference type="NCBI Taxonomy" id="1110392"/>
    <lineage>
        <taxon>Bacteria</taxon>
        <taxon>Pseudomonadati</taxon>
        <taxon>Pseudomonadota</taxon>
        <taxon>Betaproteobacteria</taxon>
        <taxon>Burkholderiales</taxon>
        <taxon>Comamonadaceae</taxon>
        <taxon>Verminephrobacter</taxon>
    </lineage>
</organism>
<protein>
    <recommendedName>
        <fullName evidence="2">Transposase Tn5-like N-terminal domain-containing protein</fullName>
    </recommendedName>
</protein>
<name>A0ABT3KP81_9BURK</name>